<protein>
    <submittedName>
        <fullName evidence="1">Uncharacterized protein</fullName>
    </submittedName>
</protein>
<name>G3HZX8_CRIGR</name>
<dbReference type="Proteomes" id="UP000001075">
    <property type="component" value="Unassembled WGS sequence"/>
</dbReference>
<gene>
    <name evidence="1" type="ORF">I79_016642</name>
</gene>
<dbReference type="EMBL" id="JH000991">
    <property type="protein sequence ID" value="EGW03982.1"/>
    <property type="molecule type" value="Genomic_DNA"/>
</dbReference>
<sequence>MEKVRASMTQCHPGNISHQVSHIPSRPFWVLFVGKSYCPWPVLVLGNPHPQG</sequence>
<proteinExistence type="predicted"/>
<dbReference type="InParanoid" id="G3HZX8"/>
<organism evidence="1 2">
    <name type="scientific">Cricetulus griseus</name>
    <name type="common">Chinese hamster</name>
    <name type="synonym">Cricetulus barabensis griseus</name>
    <dbReference type="NCBI Taxonomy" id="10029"/>
    <lineage>
        <taxon>Eukaryota</taxon>
        <taxon>Metazoa</taxon>
        <taxon>Chordata</taxon>
        <taxon>Craniata</taxon>
        <taxon>Vertebrata</taxon>
        <taxon>Euteleostomi</taxon>
        <taxon>Mammalia</taxon>
        <taxon>Eutheria</taxon>
        <taxon>Euarchontoglires</taxon>
        <taxon>Glires</taxon>
        <taxon>Rodentia</taxon>
        <taxon>Myomorpha</taxon>
        <taxon>Muroidea</taxon>
        <taxon>Cricetidae</taxon>
        <taxon>Cricetinae</taxon>
        <taxon>Cricetulus</taxon>
    </lineage>
</organism>
<evidence type="ECO:0000313" key="1">
    <source>
        <dbReference type="EMBL" id="EGW03982.1"/>
    </source>
</evidence>
<accession>G3HZX8</accession>
<dbReference type="AlphaFoldDB" id="G3HZX8"/>
<evidence type="ECO:0000313" key="2">
    <source>
        <dbReference type="Proteomes" id="UP000001075"/>
    </source>
</evidence>
<reference evidence="2" key="1">
    <citation type="journal article" date="2011" name="Nat. Biotechnol.">
        <title>The genomic sequence of the Chinese hamster ovary (CHO)-K1 cell line.</title>
        <authorList>
            <person name="Xu X."/>
            <person name="Nagarajan H."/>
            <person name="Lewis N.E."/>
            <person name="Pan S."/>
            <person name="Cai Z."/>
            <person name="Liu X."/>
            <person name="Chen W."/>
            <person name="Xie M."/>
            <person name="Wang W."/>
            <person name="Hammond S."/>
            <person name="Andersen M.R."/>
            <person name="Neff N."/>
            <person name="Passarelli B."/>
            <person name="Koh W."/>
            <person name="Fan H.C."/>
            <person name="Wang J."/>
            <person name="Gui Y."/>
            <person name="Lee K.H."/>
            <person name="Betenbaugh M.J."/>
            <person name="Quake S.R."/>
            <person name="Famili I."/>
            <person name="Palsson B.O."/>
            <person name="Wang J."/>
        </authorList>
    </citation>
    <scope>NUCLEOTIDE SEQUENCE [LARGE SCALE GENOMIC DNA]</scope>
    <source>
        <strain evidence="2">CHO K1 cell line</strain>
    </source>
</reference>